<evidence type="ECO:0000256" key="4">
    <source>
        <dbReference type="ARBA" id="ARBA00023004"/>
    </source>
</evidence>
<dbReference type="GO" id="GO:0046872">
    <property type="term" value="F:metal ion binding"/>
    <property type="evidence" value="ECO:0007669"/>
    <property type="project" value="UniProtKB-KW"/>
</dbReference>
<dbReference type="GO" id="GO:0016705">
    <property type="term" value="F:oxidoreductase activity, acting on paired donors, with incorporation or reduction of molecular oxygen"/>
    <property type="evidence" value="ECO:0007669"/>
    <property type="project" value="UniProtKB-ARBA"/>
</dbReference>
<dbReference type="InterPro" id="IPR017941">
    <property type="entry name" value="Rieske_2Fe-2S"/>
</dbReference>
<evidence type="ECO:0000313" key="8">
    <source>
        <dbReference type="EMBL" id="KAF6511765.1"/>
    </source>
</evidence>
<dbReference type="EMBL" id="LUCS01000018">
    <property type="protein sequence ID" value="KAF6511765.1"/>
    <property type="molecule type" value="Genomic_DNA"/>
</dbReference>
<dbReference type="Pfam" id="PF13806">
    <property type="entry name" value="Rieske_2"/>
    <property type="match status" value="1"/>
</dbReference>
<dbReference type="CDD" id="cd03530">
    <property type="entry name" value="Rieske_NirD_small_Bacillus"/>
    <property type="match status" value="1"/>
</dbReference>
<dbReference type="Gene3D" id="2.102.10.10">
    <property type="entry name" value="Rieske [2Fe-2S] iron-sulphur domain"/>
    <property type="match status" value="1"/>
</dbReference>
<keyword evidence="1" id="KW-0001">2Fe-2S</keyword>
<dbReference type="FunFam" id="2.102.10.10:FF:000013">
    <property type="entry name" value="Nitrite reductase [NAD(P)H], small subunit"/>
    <property type="match status" value="1"/>
</dbReference>
<dbReference type="InterPro" id="IPR012748">
    <property type="entry name" value="Rieske-like_NirD"/>
</dbReference>
<dbReference type="SUPFAM" id="SSF50022">
    <property type="entry name" value="ISP domain"/>
    <property type="match status" value="1"/>
</dbReference>
<comment type="caution">
    <text evidence="9">The sequence shown here is derived from an EMBL/GenBank/DDBJ whole genome shotgun (WGS) entry which is preliminary data.</text>
</comment>
<dbReference type="GO" id="GO:0008942">
    <property type="term" value="F:nitrite reductase [NAD(P)H] activity"/>
    <property type="evidence" value="ECO:0007669"/>
    <property type="project" value="UniProtKB-EC"/>
</dbReference>
<dbReference type="GO" id="GO:0051537">
    <property type="term" value="F:2 iron, 2 sulfur cluster binding"/>
    <property type="evidence" value="ECO:0007669"/>
    <property type="project" value="UniProtKB-KW"/>
</dbReference>
<evidence type="ECO:0000256" key="1">
    <source>
        <dbReference type="ARBA" id="ARBA00022714"/>
    </source>
</evidence>
<keyword evidence="11" id="KW-1185">Reference proteome</keyword>
<accession>A0A150ME10</accession>
<name>A0A150ME10_GEOSE</name>
<keyword evidence="2" id="KW-0479">Metal-binding</keyword>
<dbReference type="GO" id="GO:0004497">
    <property type="term" value="F:monooxygenase activity"/>
    <property type="evidence" value="ECO:0007669"/>
    <property type="project" value="UniProtKB-ARBA"/>
</dbReference>
<dbReference type="InterPro" id="IPR036922">
    <property type="entry name" value="Rieske_2Fe-2S_sf"/>
</dbReference>
<keyword evidence="5" id="KW-0411">Iron-sulfur</keyword>
<dbReference type="PANTHER" id="PTHR21496:SF23">
    <property type="entry name" value="3-PHENYLPROPIONATE_CINNAMIC ACID DIOXYGENASE FERREDOXIN SUBUNIT"/>
    <property type="match status" value="1"/>
</dbReference>
<dbReference type="GO" id="GO:0042128">
    <property type="term" value="P:nitrate assimilation"/>
    <property type="evidence" value="ECO:0007669"/>
    <property type="project" value="UniProtKB-KW"/>
</dbReference>
<evidence type="ECO:0000256" key="3">
    <source>
        <dbReference type="ARBA" id="ARBA00023002"/>
    </source>
</evidence>
<proteinExistence type="predicted"/>
<dbReference type="Proteomes" id="UP000075424">
    <property type="component" value="Unassembled WGS sequence"/>
</dbReference>
<evidence type="ECO:0000313" key="11">
    <source>
        <dbReference type="Proteomes" id="UP000773850"/>
    </source>
</evidence>
<evidence type="ECO:0000313" key="9">
    <source>
        <dbReference type="EMBL" id="KYD22810.1"/>
    </source>
</evidence>
<dbReference type="PROSITE" id="PS51296">
    <property type="entry name" value="RIESKE"/>
    <property type="match status" value="1"/>
</dbReference>
<protein>
    <submittedName>
        <fullName evidence="8 9">Nitrite reductase</fullName>
        <ecNumber evidence="9">1.7.1.4</ecNumber>
    </submittedName>
</protein>
<evidence type="ECO:0000256" key="5">
    <source>
        <dbReference type="ARBA" id="ARBA00023014"/>
    </source>
</evidence>
<keyword evidence="3 9" id="KW-0560">Oxidoreductase</keyword>
<evidence type="ECO:0000256" key="2">
    <source>
        <dbReference type="ARBA" id="ARBA00022723"/>
    </source>
</evidence>
<dbReference type="EC" id="1.7.1.4" evidence="9"/>
<reference evidence="8 11" key="2">
    <citation type="submission" date="2016-03" db="EMBL/GenBank/DDBJ databases">
        <title>Spore heat resistance.</title>
        <authorList>
            <person name="Boekhorst J."/>
            <person name="Berendsen E.M."/>
            <person name="Wells-Bennik M.H."/>
            <person name="Kuipers O.P."/>
        </authorList>
    </citation>
    <scope>NUCLEOTIDE SEQUENCE [LARGE SCALE GENOMIC DNA]</scope>
    <source>
        <strain evidence="8 11">GS8</strain>
    </source>
</reference>
<organism evidence="9 10">
    <name type="scientific">Geobacillus stearothermophilus</name>
    <name type="common">Bacillus stearothermophilus</name>
    <dbReference type="NCBI Taxonomy" id="1422"/>
    <lineage>
        <taxon>Bacteria</taxon>
        <taxon>Bacillati</taxon>
        <taxon>Bacillota</taxon>
        <taxon>Bacilli</taxon>
        <taxon>Bacillales</taxon>
        <taxon>Anoxybacillaceae</taxon>
        <taxon>Geobacillus</taxon>
    </lineage>
</organism>
<dbReference type="AlphaFoldDB" id="A0A150ME10"/>
<gene>
    <name evidence="9" type="ORF">B4109_1616</name>
    <name evidence="8" type="ORF">GS8_1341</name>
</gene>
<keyword evidence="6" id="KW-0534">Nitrate assimilation</keyword>
<dbReference type="NCBIfam" id="TIGR02378">
    <property type="entry name" value="nirD_assim_sml"/>
    <property type="match status" value="1"/>
</dbReference>
<feature type="domain" description="Rieske" evidence="7">
    <location>
        <begin position="35"/>
        <end position="130"/>
    </location>
</feature>
<dbReference type="Proteomes" id="UP000773850">
    <property type="component" value="Unassembled WGS sequence"/>
</dbReference>
<evidence type="ECO:0000313" key="10">
    <source>
        <dbReference type="Proteomes" id="UP000075424"/>
    </source>
</evidence>
<dbReference type="EMBL" id="LQYV01000121">
    <property type="protein sequence ID" value="KYD22810.1"/>
    <property type="molecule type" value="Genomic_DNA"/>
</dbReference>
<dbReference type="PATRIC" id="fig|1422.18.peg.1068"/>
<reference evidence="9 10" key="1">
    <citation type="submission" date="2016-01" db="EMBL/GenBank/DDBJ databases">
        <title>Draft Genome Sequences of Seven Thermophilic Sporeformers Isolated from Foods.</title>
        <authorList>
            <person name="Berendsen E.M."/>
            <person name="Wells-Bennik M.H."/>
            <person name="Krawcyk A.O."/>
            <person name="De Jong A."/>
            <person name="Holsappel S."/>
            <person name="Eijlander R.T."/>
            <person name="Kuipers O.P."/>
        </authorList>
    </citation>
    <scope>NUCLEOTIDE SEQUENCE [LARGE SCALE GENOMIC DNA]</scope>
    <source>
        <strain evidence="9 10">B4109</strain>
    </source>
</reference>
<keyword evidence="4" id="KW-0408">Iron</keyword>
<evidence type="ECO:0000256" key="6">
    <source>
        <dbReference type="ARBA" id="ARBA00023063"/>
    </source>
</evidence>
<sequence length="132" mass="15027">MRNDDFTLLFMKVCKGMAKQDQTSMQREDEERMKVEVGTLEQLPKRLGKCVRVGNRELALFRTSDDQVFAVENRCPHRGGDLSQGIVSGEFVFCPLHDWKICLKDGRVQAPDEGCVKTYRAAVKDGLVYVEL</sequence>
<dbReference type="PANTHER" id="PTHR21496">
    <property type="entry name" value="FERREDOXIN-RELATED"/>
    <property type="match status" value="1"/>
</dbReference>
<evidence type="ECO:0000259" key="7">
    <source>
        <dbReference type="PROSITE" id="PS51296"/>
    </source>
</evidence>